<keyword evidence="2" id="KW-1185">Reference proteome</keyword>
<organism evidence="1 2">
    <name type="scientific">Aliikangiella maris</name>
    <dbReference type="NCBI Taxonomy" id="3162458"/>
    <lineage>
        <taxon>Bacteria</taxon>
        <taxon>Pseudomonadati</taxon>
        <taxon>Pseudomonadota</taxon>
        <taxon>Gammaproteobacteria</taxon>
        <taxon>Oceanospirillales</taxon>
        <taxon>Pleioneaceae</taxon>
        <taxon>Aliikangiella</taxon>
    </lineage>
</organism>
<evidence type="ECO:0000313" key="2">
    <source>
        <dbReference type="Proteomes" id="UP001548189"/>
    </source>
</evidence>
<dbReference type="Pfam" id="PF08856">
    <property type="entry name" value="DUF1826"/>
    <property type="match status" value="1"/>
</dbReference>
<proteinExistence type="predicted"/>
<dbReference type="Proteomes" id="UP001548189">
    <property type="component" value="Unassembled WGS sequence"/>
</dbReference>
<sequence length="234" mass="26414">MINTNTVLADSHDSLYFFSEENTLEKLPRAIQNDQPEVLTHIYQEMINIAVWQRELSLSLKNSIDSFIKDNPVYQVAMTVAPQNVIANLNQTISSSEQSELIENIAELVDMFCCLFELRHAGLRLTVLNNAMCPKFHVDRVPCRLVSTYRGMATQWLPDHIIDRTKLGAGSNGNPDHESGLYLNEKNIQKLEAGDVALLKGELWENNENAGLVHRSPILPIGESRLLLTLDFIN</sequence>
<dbReference type="EMBL" id="JBEVCJ010000039">
    <property type="protein sequence ID" value="MET1257210.1"/>
    <property type="molecule type" value="Genomic_DNA"/>
</dbReference>
<reference evidence="1 2" key="1">
    <citation type="submission" date="2024-06" db="EMBL/GenBank/DDBJ databases">
        <authorList>
            <person name="Li F."/>
        </authorList>
    </citation>
    <scope>NUCLEOTIDE SEQUENCE [LARGE SCALE GENOMIC DNA]</scope>
    <source>
        <strain evidence="1 2">GXAS 311</strain>
    </source>
</reference>
<dbReference type="InterPro" id="IPR014955">
    <property type="entry name" value="DUF1826"/>
</dbReference>
<name>A0ABV2BZ51_9GAMM</name>
<protein>
    <submittedName>
        <fullName evidence="1">DUF1826 domain-containing protein</fullName>
    </submittedName>
</protein>
<evidence type="ECO:0000313" key="1">
    <source>
        <dbReference type="EMBL" id="MET1257210.1"/>
    </source>
</evidence>
<gene>
    <name evidence="1" type="ORF">ABVT43_18845</name>
</gene>
<comment type="caution">
    <text evidence="1">The sequence shown here is derived from an EMBL/GenBank/DDBJ whole genome shotgun (WGS) entry which is preliminary data.</text>
</comment>
<accession>A0ABV2BZ51</accession>